<evidence type="ECO:0000313" key="3">
    <source>
        <dbReference type="Proteomes" id="UP000827092"/>
    </source>
</evidence>
<evidence type="ECO:0000256" key="1">
    <source>
        <dbReference type="SAM" id="MobiDB-lite"/>
    </source>
</evidence>
<dbReference type="Proteomes" id="UP000827092">
    <property type="component" value="Unassembled WGS sequence"/>
</dbReference>
<reference evidence="2 3" key="1">
    <citation type="journal article" date="2022" name="Nat. Ecol. Evol.">
        <title>A masculinizing supergene underlies an exaggerated male reproductive morph in a spider.</title>
        <authorList>
            <person name="Hendrickx F."/>
            <person name="De Corte Z."/>
            <person name="Sonet G."/>
            <person name="Van Belleghem S.M."/>
            <person name="Kostlbacher S."/>
            <person name="Vangestel C."/>
        </authorList>
    </citation>
    <scope>NUCLEOTIDE SEQUENCE [LARGE SCALE GENOMIC DNA]</scope>
    <source>
        <strain evidence="2">W744_W776</strain>
    </source>
</reference>
<protein>
    <submittedName>
        <fullName evidence="2">Uncharacterized protein</fullName>
    </submittedName>
</protein>
<organism evidence="2 3">
    <name type="scientific">Oedothorax gibbosus</name>
    <dbReference type="NCBI Taxonomy" id="931172"/>
    <lineage>
        <taxon>Eukaryota</taxon>
        <taxon>Metazoa</taxon>
        <taxon>Ecdysozoa</taxon>
        <taxon>Arthropoda</taxon>
        <taxon>Chelicerata</taxon>
        <taxon>Arachnida</taxon>
        <taxon>Araneae</taxon>
        <taxon>Araneomorphae</taxon>
        <taxon>Entelegynae</taxon>
        <taxon>Araneoidea</taxon>
        <taxon>Linyphiidae</taxon>
        <taxon>Erigoninae</taxon>
        <taxon>Oedothorax</taxon>
    </lineage>
</organism>
<dbReference type="EMBL" id="JAFNEN010007797">
    <property type="protein sequence ID" value="KAG8155624.1"/>
    <property type="molecule type" value="Genomic_DNA"/>
</dbReference>
<feature type="region of interest" description="Disordered" evidence="1">
    <location>
        <begin position="1"/>
        <end position="60"/>
    </location>
</feature>
<evidence type="ECO:0000313" key="2">
    <source>
        <dbReference type="EMBL" id="KAG8155624.1"/>
    </source>
</evidence>
<name>A0AAV6TD26_9ARAC</name>
<proteinExistence type="predicted"/>
<dbReference type="AlphaFoldDB" id="A0AAV6TD26"/>
<comment type="caution">
    <text evidence="2">The sequence shown here is derived from an EMBL/GenBank/DDBJ whole genome shotgun (WGS) entry which is preliminary data.</text>
</comment>
<keyword evidence="3" id="KW-1185">Reference proteome</keyword>
<gene>
    <name evidence="2" type="ORF">JTE90_001840</name>
</gene>
<sequence>MGRESMGFNKPPGAQKKNTGGPGEVGPPKFGGPRSLAGGRKGDPPRSTLGSGGVWRTGFGPKVVKKWAPGKGGGQRGAWWRAVAVLT</sequence>
<accession>A0AAV6TD26</accession>